<organism evidence="6 7">
    <name type="scientific">Nonomuraea cypriaca</name>
    <dbReference type="NCBI Taxonomy" id="1187855"/>
    <lineage>
        <taxon>Bacteria</taxon>
        <taxon>Bacillati</taxon>
        <taxon>Actinomycetota</taxon>
        <taxon>Actinomycetes</taxon>
        <taxon>Streptosporangiales</taxon>
        <taxon>Streptosporangiaceae</taxon>
        <taxon>Nonomuraea</taxon>
    </lineage>
</organism>
<dbReference type="Gene3D" id="1.10.10.60">
    <property type="entry name" value="Homeodomain-like"/>
    <property type="match status" value="1"/>
</dbReference>
<name>A0A931AE44_9ACTN</name>
<dbReference type="AlphaFoldDB" id="A0A931AE44"/>
<dbReference type="PRINTS" id="PR00455">
    <property type="entry name" value="HTHTETR"/>
</dbReference>
<dbReference type="PROSITE" id="PS01081">
    <property type="entry name" value="HTH_TETR_1"/>
    <property type="match status" value="1"/>
</dbReference>
<evidence type="ECO:0000256" key="2">
    <source>
        <dbReference type="ARBA" id="ARBA00023125"/>
    </source>
</evidence>
<dbReference type="Pfam" id="PF00440">
    <property type="entry name" value="TetR_N"/>
    <property type="match status" value="1"/>
</dbReference>
<accession>A0A931AE44</accession>
<comment type="caution">
    <text evidence="6">The sequence shown here is derived from an EMBL/GenBank/DDBJ whole genome shotgun (WGS) entry which is preliminary data.</text>
</comment>
<dbReference type="Pfam" id="PF17754">
    <property type="entry name" value="TetR_C_14"/>
    <property type="match status" value="1"/>
</dbReference>
<dbReference type="GO" id="GO:0003700">
    <property type="term" value="F:DNA-binding transcription factor activity"/>
    <property type="evidence" value="ECO:0007669"/>
    <property type="project" value="TreeGrafter"/>
</dbReference>
<reference evidence="6" key="1">
    <citation type="submission" date="2020-11" db="EMBL/GenBank/DDBJ databases">
        <title>Whole-genome analyses of Nonomuraea sp. K274.</title>
        <authorList>
            <person name="Veyisoglu A."/>
        </authorList>
    </citation>
    <scope>NUCLEOTIDE SEQUENCE</scope>
    <source>
        <strain evidence="6">K274</strain>
    </source>
</reference>
<proteinExistence type="predicted"/>
<dbReference type="Proteomes" id="UP000605361">
    <property type="component" value="Unassembled WGS sequence"/>
</dbReference>
<evidence type="ECO:0000313" key="6">
    <source>
        <dbReference type="EMBL" id="MBF8188504.1"/>
    </source>
</evidence>
<evidence type="ECO:0000256" key="1">
    <source>
        <dbReference type="ARBA" id="ARBA00023015"/>
    </source>
</evidence>
<protein>
    <submittedName>
        <fullName evidence="6">TetR family transcriptional regulator</fullName>
    </submittedName>
</protein>
<evidence type="ECO:0000259" key="5">
    <source>
        <dbReference type="PROSITE" id="PS50977"/>
    </source>
</evidence>
<evidence type="ECO:0000256" key="4">
    <source>
        <dbReference type="PROSITE-ProRule" id="PRU00335"/>
    </source>
</evidence>
<dbReference type="Gene3D" id="1.10.357.10">
    <property type="entry name" value="Tetracycline Repressor, domain 2"/>
    <property type="match status" value="1"/>
</dbReference>
<keyword evidence="7" id="KW-1185">Reference proteome</keyword>
<dbReference type="InterPro" id="IPR001647">
    <property type="entry name" value="HTH_TetR"/>
</dbReference>
<feature type="DNA-binding region" description="H-T-H motif" evidence="4">
    <location>
        <begin position="33"/>
        <end position="52"/>
    </location>
</feature>
<evidence type="ECO:0000313" key="7">
    <source>
        <dbReference type="Proteomes" id="UP000605361"/>
    </source>
</evidence>
<gene>
    <name evidence="6" type="ORF">ITP53_22810</name>
</gene>
<feature type="domain" description="HTH tetR-type" evidence="5">
    <location>
        <begin position="10"/>
        <end position="70"/>
    </location>
</feature>
<dbReference type="SUPFAM" id="SSF46689">
    <property type="entry name" value="Homeodomain-like"/>
    <property type="match status" value="1"/>
</dbReference>
<sequence length="218" mass="24410">MEGRRERKKRQTRERIQTSALELFTSHGYRNTTIAAIAEHADVATRTVTLHFPTKEDLLFADDPFAVESLAARLDARPGTALDAFAEWMRDTMHALDERDADQGGRPGETWSLRVKRATLIAEDEDLRGRARAGYYELERLIAAAIGKDVGLPPEALAPRLTAYTVVGGLRELYMTHEVRHRDTASEELLPLVDRVLDFARAGLAKLVAPRRDPHNAS</sequence>
<dbReference type="GO" id="GO:0000976">
    <property type="term" value="F:transcription cis-regulatory region binding"/>
    <property type="evidence" value="ECO:0007669"/>
    <property type="project" value="TreeGrafter"/>
</dbReference>
<dbReference type="EMBL" id="JADOGI010000068">
    <property type="protein sequence ID" value="MBF8188504.1"/>
    <property type="molecule type" value="Genomic_DNA"/>
</dbReference>
<dbReference type="InterPro" id="IPR041347">
    <property type="entry name" value="MftR_C"/>
</dbReference>
<dbReference type="InterPro" id="IPR050109">
    <property type="entry name" value="HTH-type_TetR-like_transc_reg"/>
</dbReference>
<keyword evidence="3" id="KW-0804">Transcription</keyword>
<dbReference type="PROSITE" id="PS50977">
    <property type="entry name" value="HTH_TETR_2"/>
    <property type="match status" value="1"/>
</dbReference>
<dbReference type="RefSeq" id="WP_195897455.1">
    <property type="nucleotide sequence ID" value="NZ_JADOGI010000068.1"/>
</dbReference>
<keyword evidence="1" id="KW-0805">Transcription regulation</keyword>
<dbReference type="PANTHER" id="PTHR30055:SF234">
    <property type="entry name" value="HTH-TYPE TRANSCRIPTIONAL REGULATOR BETI"/>
    <property type="match status" value="1"/>
</dbReference>
<keyword evidence="2 4" id="KW-0238">DNA-binding</keyword>
<dbReference type="InterPro" id="IPR009057">
    <property type="entry name" value="Homeodomain-like_sf"/>
</dbReference>
<dbReference type="PANTHER" id="PTHR30055">
    <property type="entry name" value="HTH-TYPE TRANSCRIPTIONAL REGULATOR RUTR"/>
    <property type="match status" value="1"/>
</dbReference>
<dbReference type="InterPro" id="IPR023772">
    <property type="entry name" value="DNA-bd_HTH_TetR-type_CS"/>
</dbReference>
<evidence type="ECO:0000256" key="3">
    <source>
        <dbReference type="ARBA" id="ARBA00023163"/>
    </source>
</evidence>